<dbReference type="AlphaFoldDB" id="W9D7N3"/>
<dbReference type="InterPro" id="IPR000757">
    <property type="entry name" value="Beta-glucanase-like"/>
</dbReference>
<evidence type="ECO:0000313" key="3">
    <source>
        <dbReference type="EMBL" id="ETA05283.1"/>
    </source>
</evidence>
<dbReference type="PANTHER" id="PTHR10963:SF55">
    <property type="entry name" value="GLYCOSIDE HYDROLASE FAMILY 16 PROTEIN"/>
    <property type="match status" value="1"/>
</dbReference>
<name>W9D7N3_9ACTN</name>
<evidence type="ECO:0000256" key="1">
    <source>
        <dbReference type="ARBA" id="ARBA00006865"/>
    </source>
</evidence>
<protein>
    <submittedName>
        <fullName evidence="3">Glucan endo-1,3-beta-D-glucosidase</fullName>
    </submittedName>
</protein>
<comment type="caution">
    <text evidence="3">The sequence shown here is derived from an EMBL/GenBank/DDBJ whole genome shotgun (WGS) entry which is preliminary data.</text>
</comment>
<sequence>MLAASGCSIGFGHADPGPRVIYADGFDGPPRAVQSPWRAVTGGGGWGNDEVQVYTDSVENARIDGHGHLAVIARRNDRGFTSARLSTKGELSIRHGRISARIAVPAGAGLHPAFWMLGDDIDRVGWPASGEIDIIETLNEASEYHTGVHVPGGPPSGRQSVSATGIPPAPLAGTFRIYWVNKLPGLIQTGIDDRTLLTVTPADLEPGSRWVLDKPLHLLLNIAVGGTWPGPAGPTTPPESTMLVDWVRVVAP</sequence>
<dbReference type="Pfam" id="PF26113">
    <property type="entry name" value="GH16_XgeA"/>
    <property type="match status" value="1"/>
</dbReference>
<dbReference type="InterPro" id="IPR013320">
    <property type="entry name" value="ConA-like_dom_sf"/>
</dbReference>
<evidence type="ECO:0000259" key="2">
    <source>
        <dbReference type="PROSITE" id="PS51762"/>
    </source>
</evidence>
<dbReference type="HOGENOM" id="CLU_019533_0_3_11"/>
<dbReference type="EMBL" id="AYXO01000045">
    <property type="protein sequence ID" value="ETA05283.1"/>
    <property type="molecule type" value="Genomic_DNA"/>
</dbReference>
<dbReference type="PROSITE" id="PS51762">
    <property type="entry name" value="GH16_2"/>
    <property type="match status" value="1"/>
</dbReference>
<dbReference type="SUPFAM" id="SSF49899">
    <property type="entry name" value="Concanavalin A-like lectins/glucanases"/>
    <property type="match status" value="1"/>
</dbReference>
<gene>
    <name evidence="3" type="ORF">V525_17505</name>
</gene>
<dbReference type="Proteomes" id="UP000035035">
    <property type="component" value="Unassembled WGS sequence"/>
</dbReference>
<dbReference type="CDD" id="cd08023">
    <property type="entry name" value="GH16_laminarinase_like"/>
    <property type="match status" value="1"/>
</dbReference>
<dbReference type="InterPro" id="IPR050546">
    <property type="entry name" value="Glycosyl_Hydrlase_16"/>
</dbReference>
<keyword evidence="4" id="KW-1185">Reference proteome</keyword>
<dbReference type="GO" id="GO:0004553">
    <property type="term" value="F:hydrolase activity, hydrolyzing O-glycosyl compounds"/>
    <property type="evidence" value="ECO:0007669"/>
    <property type="project" value="InterPro"/>
</dbReference>
<reference evidence="3 4" key="1">
    <citation type="journal article" date="2014" name="Genome Announc.">
        <title>Draft Genome Sequence of Gordonia alkanivorans Strain CGMCC6845, a Halotolerant Hydrocarbon-Degrading Bacterium.</title>
        <authorList>
            <person name="Wang X."/>
            <person name="Jin D."/>
            <person name="Zhou L."/>
            <person name="Wu L."/>
            <person name="An W."/>
            <person name="Zhao L."/>
        </authorList>
    </citation>
    <scope>NUCLEOTIDE SEQUENCE [LARGE SCALE GENOMIC DNA]</scope>
    <source>
        <strain evidence="3 4">CGMCC 6845</strain>
    </source>
</reference>
<evidence type="ECO:0000313" key="4">
    <source>
        <dbReference type="Proteomes" id="UP000035035"/>
    </source>
</evidence>
<comment type="similarity">
    <text evidence="1">Belongs to the glycosyl hydrolase 16 family.</text>
</comment>
<feature type="domain" description="GH16" evidence="2">
    <location>
        <begin position="9"/>
        <end position="252"/>
    </location>
</feature>
<dbReference type="GO" id="GO:0005975">
    <property type="term" value="P:carbohydrate metabolic process"/>
    <property type="evidence" value="ECO:0007669"/>
    <property type="project" value="InterPro"/>
</dbReference>
<dbReference type="Gene3D" id="2.60.120.200">
    <property type="match status" value="1"/>
</dbReference>
<dbReference type="PATRIC" id="fig|1423140.3.peg.3493"/>
<proteinExistence type="inferred from homology"/>
<accession>W9D7N3</accession>
<dbReference type="PANTHER" id="PTHR10963">
    <property type="entry name" value="GLYCOSYL HYDROLASE-RELATED"/>
    <property type="match status" value="1"/>
</dbReference>
<organism evidence="3 4">
    <name type="scientific">Gordonia alkanivorans CGMCC 6845</name>
    <dbReference type="NCBI Taxonomy" id="1423140"/>
    <lineage>
        <taxon>Bacteria</taxon>
        <taxon>Bacillati</taxon>
        <taxon>Actinomycetota</taxon>
        <taxon>Actinomycetes</taxon>
        <taxon>Mycobacteriales</taxon>
        <taxon>Gordoniaceae</taxon>
        <taxon>Gordonia</taxon>
    </lineage>
</organism>